<dbReference type="EMBL" id="AP026866">
    <property type="protein sequence ID" value="BDS07395.1"/>
    <property type="molecule type" value="Genomic_DNA"/>
</dbReference>
<gene>
    <name evidence="1" type="ORF">NT6N_24350</name>
</gene>
<organism evidence="1">
    <name type="scientific">Oceaniferula spumae</name>
    <dbReference type="NCBI Taxonomy" id="2979115"/>
    <lineage>
        <taxon>Bacteria</taxon>
        <taxon>Pseudomonadati</taxon>
        <taxon>Verrucomicrobiota</taxon>
        <taxon>Verrucomicrobiia</taxon>
        <taxon>Verrucomicrobiales</taxon>
        <taxon>Verrucomicrobiaceae</taxon>
        <taxon>Oceaniferula</taxon>
    </lineage>
</organism>
<evidence type="ECO:0000313" key="1">
    <source>
        <dbReference type="EMBL" id="BDS07395.1"/>
    </source>
</evidence>
<protein>
    <submittedName>
        <fullName evidence="1">Uncharacterized protein</fullName>
    </submittedName>
</protein>
<reference evidence="1" key="1">
    <citation type="submission" date="2024-07" db="EMBL/GenBank/DDBJ databases">
        <title>Complete genome sequence of Verrucomicrobiaceae bacterium NT6N.</title>
        <authorList>
            <person name="Huang C."/>
            <person name="Takami H."/>
            <person name="Hamasaki K."/>
        </authorList>
    </citation>
    <scope>NUCLEOTIDE SEQUENCE</scope>
    <source>
        <strain evidence="1">NT6N</strain>
    </source>
</reference>
<dbReference type="AlphaFoldDB" id="A0AAT9FN29"/>
<accession>A0AAT9FN29</accession>
<proteinExistence type="predicted"/>
<name>A0AAT9FN29_9BACT</name>
<dbReference type="KEGG" id="osu:NT6N_24350"/>
<sequence length="144" mass="16725">MAAKLFYTARLSSTFDNNNMKTYIIALTLVILPLFAQGDPKKDNMKWVTDPQRYETVTIKQIQSYCNEHRDEVAYWWDEYIKREKPIAPKGERKADPVAGMGQGAAELLRVHMTFFMNLRATQGWRVVGVTNGYIVFERVDTKR</sequence>